<dbReference type="EMBL" id="FNYV01000002">
    <property type="protein sequence ID" value="SEI91604.1"/>
    <property type="molecule type" value="Genomic_DNA"/>
</dbReference>
<dbReference type="AlphaFoldDB" id="A0A1H6ULL0"/>
<dbReference type="RefSeq" id="WP_092376215.1">
    <property type="nucleotide sequence ID" value="NZ_BOPI01000003.1"/>
</dbReference>
<keyword evidence="3" id="KW-1185">Reference proteome</keyword>
<evidence type="ECO:0000313" key="3">
    <source>
        <dbReference type="Proteomes" id="UP000198707"/>
    </source>
</evidence>
<sequence>MPSPQDTADHHGATAVAATDRHQMADATRPEPVVNTGGHYHLDPAAVTVDRWQILDEQHHTRSTTDPTVHAARSRIGDGLNYPWLHITRAPDT</sequence>
<gene>
    <name evidence="2" type="ORF">SAMN05443287_102249</name>
</gene>
<reference evidence="3" key="1">
    <citation type="submission" date="2016-10" db="EMBL/GenBank/DDBJ databases">
        <authorList>
            <person name="Varghese N."/>
            <person name="Submissions S."/>
        </authorList>
    </citation>
    <scope>NUCLEOTIDE SEQUENCE [LARGE SCALE GENOMIC DNA]</scope>
    <source>
        <strain evidence="3">CGMCC 4.7038</strain>
    </source>
</reference>
<dbReference type="Proteomes" id="UP000198707">
    <property type="component" value="Unassembled WGS sequence"/>
</dbReference>
<proteinExistence type="predicted"/>
<feature type="region of interest" description="Disordered" evidence="1">
    <location>
        <begin position="1"/>
        <end position="24"/>
    </location>
</feature>
<dbReference type="OrthoDB" id="8444614at2"/>
<name>A0A1H6ULL0_9ACTN</name>
<evidence type="ECO:0000256" key="1">
    <source>
        <dbReference type="SAM" id="MobiDB-lite"/>
    </source>
</evidence>
<protein>
    <submittedName>
        <fullName evidence="2">Uncharacterized protein</fullName>
    </submittedName>
</protein>
<accession>A0A1H6ULL0</accession>
<evidence type="ECO:0000313" key="2">
    <source>
        <dbReference type="EMBL" id="SEI91604.1"/>
    </source>
</evidence>
<organism evidence="2 3">
    <name type="scientific">Micromonospora phaseoli</name>
    <dbReference type="NCBI Taxonomy" id="1144548"/>
    <lineage>
        <taxon>Bacteria</taxon>
        <taxon>Bacillati</taxon>
        <taxon>Actinomycetota</taxon>
        <taxon>Actinomycetes</taxon>
        <taxon>Micromonosporales</taxon>
        <taxon>Micromonosporaceae</taxon>
        <taxon>Micromonospora</taxon>
    </lineage>
</organism>